<dbReference type="Proteomes" id="UP000034588">
    <property type="component" value="Unassembled WGS sequence"/>
</dbReference>
<feature type="chain" id="PRO_5002540378" evidence="1">
    <location>
        <begin position="25"/>
        <end position="135"/>
    </location>
</feature>
<name>A0A0G1VYH0_9BACT</name>
<accession>A0A0G1VYH0</accession>
<comment type="caution">
    <text evidence="2">The sequence shown here is derived from an EMBL/GenBank/DDBJ whole genome shotgun (WGS) entry which is preliminary data.</text>
</comment>
<reference evidence="2 3" key="1">
    <citation type="journal article" date="2015" name="Nature">
        <title>rRNA introns, odd ribosomes, and small enigmatic genomes across a large radiation of phyla.</title>
        <authorList>
            <person name="Brown C.T."/>
            <person name="Hug L.A."/>
            <person name="Thomas B.C."/>
            <person name="Sharon I."/>
            <person name="Castelle C.J."/>
            <person name="Singh A."/>
            <person name="Wilkins M.J."/>
            <person name="Williams K.H."/>
            <person name="Banfield J.F."/>
        </authorList>
    </citation>
    <scope>NUCLEOTIDE SEQUENCE [LARGE SCALE GENOMIC DNA]</scope>
</reference>
<evidence type="ECO:0000256" key="1">
    <source>
        <dbReference type="SAM" id="SignalP"/>
    </source>
</evidence>
<dbReference type="EMBL" id="LCQD01000017">
    <property type="protein sequence ID" value="KKW11521.1"/>
    <property type="molecule type" value="Genomic_DNA"/>
</dbReference>
<evidence type="ECO:0000313" key="2">
    <source>
        <dbReference type="EMBL" id="KKW11521.1"/>
    </source>
</evidence>
<organism evidence="2 3">
    <name type="scientific">Candidatus Gottesmanbacteria bacterium GW2011_GWB1_49_7</name>
    <dbReference type="NCBI Taxonomy" id="1618448"/>
    <lineage>
        <taxon>Bacteria</taxon>
        <taxon>Candidatus Gottesmaniibacteriota</taxon>
    </lineage>
</organism>
<proteinExistence type="predicted"/>
<feature type="signal peptide" evidence="1">
    <location>
        <begin position="1"/>
        <end position="24"/>
    </location>
</feature>
<dbReference type="AlphaFoldDB" id="A0A0G1VYH0"/>
<protein>
    <submittedName>
        <fullName evidence="2">Uncharacterized protein</fullName>
    </submittedName>
</protein>
<evidence type="ECO:0000313" key="3">
    <source>
        <dbReference type="Proteomes" id="UP000034588"/>
    </source>
</evidence>
<sequence length="135" mass="14552">MKQTILFIAILSALVLLSAAPVLAGSSTQGDTFALVCAAATRTTIYPAALGGDTKSLNIVKAIIAPGDSTVLVKLEDRWQNQYNGDTTSMYRTRLQIKLVTGVPYTWTPPENSKFSGLFLTTDITDTVGVTLYYK</sequence>
<gene>
    <name evidence="2" type="ORF">UY48_C0017G0014</name>
</gene>
<keyword evidence="1" id="KW-0732">Signal</keyword>